<protein>
    <submittedName>
        <fullName evidence="4">MIF4G domain-containing protein</fullName>
    </submittedName>
</protein>
<dbReference type="InterPro" id="IPR016024">
    <property type="entry name" value="ARM-type_fold"/>
</dbReference>
<feature type="compositionally biased region" description="Polar residues" evidence="1">
    <location>
        <begin position="262"/>
        <end position="275"/>
    </location>
</feature>
<evidence type="ECO:0000313" key="4">
    <source>
        <dbReference type="WBParaSite" id="Minc3s04737g36911"/>
    </source>
</evidence>
<dbReference type="Gene3D" id="1.25.40.180">
    <property type="match status" value="1"/>
</dbReference>
<feature type="compositionally biased region" description="Polar residues" evidence="1">
    <location>
        <begin position="224"/>
        <end position="240"/>
    </location>
</feature>
<name>A0A914NGL5_MELIC</name>
<dbReference type="WBParaSite" id="Minc3s04737g36911">
    <property type="protein sequence ID" value="Minc3s04737g36911"/>
    <property type="gene ID" value="Minc3s04737g36911"/>
</dbReference>
<evidence type="ECO:0000256" key="2">
    <source>
        <dbReference type="SAM" id="SignalP"/>
    </source>
</evidence>
<dbReference type="GO" id="GO:0008494">
    <property type="term" value="F:translation activator activity"/>
    <property type="evidence" value="ECO:0007669"/>
    <property type="project" value="TreeGrafter"/>
</dbReference>
<dbReference type="AlphaFoldDB" id="A0A914NGL5"/>
<evidence type="ECO:0000313" key="3">
    <source>
        <dbReference type="Proteomes" id="UP000887563"/>
    </source>
</evidence>
<feature type="signal peptide" evidence="2">
    <location>
        <begin position="1"/>
        <end position="20"/>
    </location>
</feature>
<feature type="region of interest" description="Disordered" evidence="1">
    <location>
        <begin position="215"/>
        <end position="275"/>
    </location>
</feature>
<keyword evidence="2" id="KW-0732">Signal</keyword>
<reference evidence="4" key="1">
    <citation type="submission" date="2022-11" db="UniProtKB">
        <authorList>
            <consortium name="WormBaseParasite"/>
        </authorList>
    </citation>
    <scope>IDENTIFICATION</scope>
</reference>
<organism evidence="3 4">
    <name type="scientific">Meloidogyne incognita</name>
    <name type="common">Southern root-knot nematode worm</name>
    <name type="synonym">Oxyuris incognita</name>
    <dbReference type="NCBI Taxonomy" id="6306"/>
    <lineage>
        <taxon>Eukaryota</taxon>
        <taxon>Metazoa</taxon>
        <taxon>Ecdysozoa</taxon>
        <taxon>Nematoda</taxon>
        <taxon>Chromadorea</taxon>
        <taxon>Rhabditida</taxon>
        <taxon>Tylenchina</taxon>
        <taxon>Tylenchomorpha</taxon>
        <taxon>Tylenchoidea</taxon>
        <taxon>Meloidogynidae</taxon>
        <taxon>Meloidogyninae</taxon>
        <taxon>Meloidogyne</taxon>
        <taxon>Meloidogyne incognita group</taxon>
    </lineage>
</organism>
<dbReference type="Proteomes" id="UP000887563">
    <property type="component" value="Unplaced"/>
</dbReference>
<dbReference type="SUPFAM" id="SSF48371">
    <property type="entry name" value="ARM repeat"/>
    <property type="match status" value="1"/>
</dbReference>
<accession>A0A914NGL5</accession>
<evidence type="ECO:0000256" key="1">
    <source>
        <dbReference type="SAM" id="MobiDB-lite"/>
    </source>
</evidence>
<dbReference type="GO" id="GO:0006446">
    <property type="term" value="P:regulation of translational initiation"/>
    <property type="evidence" value="ECO:0007669"/>
    <property type="project" value="TreeGrafter"/>
</dbReference>
<dbReference type="InterPro" id="IPR051367">
    <property type="entry name" value="mRNA_TranslReg/HistoneTransl"/>
</dbReference>
<dbReference type="PANTHER" id="PTHR23254">
    <property type="entry name" value="EIF4G DOMAIN PROTEIN"/>
    <property type="match status" value="1"/>
</dbReference>
<proteinExistence type="predicted"/>
<keyword evidence="3" id="KW-1185">Reference proteome</keyword>
<feature type="chain" id="PRO_5038010725" evidence="2">
    <location>
        <begin position="21"/>
        <end position="663"/>
    </location>
</feature>
<feature type="compositionally biased region" description="Low complexity" evidence="1">
    <location>
        <begin position="247"/>
        <end position="256"/>
    </location>
</feature>
<sequence>MDKQHIVIVLLVQHLEVSLLTVVMNFQKQTLTIDAIWSNNHYQNKYTLKGSFVNYNPQNSMGLMAETSSNPISQQNGHFQEGCVRGANTSLPPPQQYQNPSTIKPNLPPSYSSATTGFPSLNASPQSSKPYNPFGYKDRPYNIHQQHNNQNFVSGCNRQPPTNNFILNDQQISSSFNRQSGAFIGGSISGAFSSSPLSSPNTNATINSGAIAGTIVNSGGRPSPQLTHPSHSQQQSSFLSMASGPPQIHQLTQQQQAPFHQIGNNNSGVNYQPKQYGSTVGSTNAFDMSPLLYETGIDNNTRHTGPAMNGAMNEDFLGDFVPPELQTAVSDRYVLSNELKERIDGSSKKQALFEIIIGLEEVAFGLPTYFNTWATEIRDRMIGRDLLPEPDLRIASEILIEMAVVLDESQYNYSCLCQFLDKNIENFSQNILLSQLALFINDTQSSLSLQHYCNLVTFLAELYDKIEVNGVKSSQLAAHLFDQLHGLLKLPSDNQGIGVIVKILKLTGRFLENDRGSEAMNAFMIDLNECAASCNDLTKLKVRNLLELRAKHWGIVSETARAGDISNDAYPAVGLLGPDGEHLIPDDDCAFLDENFDTFGNSPSGSLYNNPIEEDNVEDEYDKFLQATAERTAERALVSFDEDDESIVSSPAFMSKQGNEKMS</sequence>